<evidence type="ECO:0000256" key="1">
    <source>
        <dbReference type="SAM" id="MobiDB-lite"/>
    </source>
</evidence>
<reference evidence="2 3" key="1">
    <citation type="submission" date="2019-02" db="EMBL/GenBank/DDBJ databases">
        <title>Genome sequencing of the rare red list fungi Phellinidium pouzarii.</title>
        <authorList>
            <person name="Buettner E."/>
            <person name="Kellner H."/>
        </authorList>
    </citation>
    <scope>NUCLEOTIDE SEQUENCE [LARGE SCALE GENOMIC DNA]</scope>
    <source>
        <strain evidence="2 3">DSM 108285</strain>
    </source>
</reference>
<proteinExistence type="predicted"/>
<sequence>MPPNTSDINQVALLKAYEEAFKFKLNLNHTVDLKNEWSFTAMYKGKQVYATTADLKLDGGVDQYEVKTALEELEKSEVRNQLGLSSNDPGPQEWLRSQTRD</sequence>
<dbReference type="AlphaFoldDB" id="A0A4S4LIS3"/>
<evidence type="ECO:0000313" key="3">
    <source>
        <dbReference type="Proteomes" id="UP000308199"/>
    </source>
</evidence>
<accession>A0A4S4LIS3</accession>
<evidence type="ECO:0000313" key="2">
    <source>
        <dbReference type="EMBL" id="THH11944.1"/>
    </source>
</evidence>
<protein>
    <submittedName>
        <fullName evidence="2">Uncharacterized protein</fullName>
    </submittedName>
</protein>
<comment type="caution">
    <text evidence="2">The sequence shown here is derived from an EMBL/GenBank/DDBJ whole genome shotgun (WGS) entry which is preliminary data.</text>
</comment>
<name>A0A4S4LIS3_9AGAM</name>
<organism evidence="2 3">
    <name type="scientific">Phellinidium pouzarii</name>
    <dbReference type="NCBI Taxonomy" id="167371"/>
    <lineage>
        <taxon>Eukaryota</taxon>
        <taxon>Fungi</taxon>
        <taxon>Dikarya</taxon>
        <taxon>Basidiomycota</taxon>
        <taxon>Agaricomycotina</taxon>
        <taxon>Agaricomycetes</taxon>
        <taxon>Hymenochaetales</taxon>
        <taxon>Hymenochaetaceae</taxon>
        <taxon>Phellinidium</taxon>
    </lineage>
</organism>
<keyword evidence="3" id="KW-1185">Reference proteome</keyword>
<dbReference type="Proteomes" id="UP000308199">
    <property type="component" value="Unassembled WGS sequence"/>
</dbReference>
<feature type="region of interest" description="Disordered" evidence="1">
    <location>
        <begin position="79"/>
        <end position="101"/>
    </location>
</feature>
<dbReference type="EMBL" id="SGPK01000006">
    <property type="protein sequence ID" value="THH11944.1"/>
    <property type="molecule type" value="Genomic_DNA"/>
</dbReference>
<gene>
    <name evidence="2" type="ORF">EW145_g351</name>
</gene>